<comment type="caution">
    <text evidence="2">The sequence shown here is derived from an EMBL/GenBank/DDBJ whole genome shotgun (WGS) entry which is preliminary data.</text>
</comment>
<evidence type="ECO:0000313" key="3">
    <source>
        <dbReference type="Proteomes" id="UP000541535"/>
    </source>
</evidence>
<evidence type="ECO:0000313" key="2">
    <source>
        <dbReference type="EMBL" id="MBB3120028.1"/>
    </source>
</evidence>
<keyword evidence="1" id="KW-0732">Signal</keyword>
<feature type="signal peptide" evidence="1">
    <location>
        <begin position="1"/>
        <end position="28"/>
    </location>
</feature>
<dbReference type="RefSeq" id="WP_183441819.1">
    <property type="nucleotide sequence ID" value="NZ_JACHXD010000008.1"/>
</dbReference>
<dbReference type="InterPro" id="IPR025293">
    <property type="entry name" value="YfiR/HmsC-like"/>
</dbReference>
<feature type="chain" id="PRO_5030912587" description="DUF4154 domain-containing protein" evidence="1">
    <location>
        <begin position="29"/>
        <end position="191"/>
    </location>
</feature>
<organism evidence="2 3">
    <name type="scientific">Pseudoduganella violacea</name>
    <dbReference type="NCBI Taxonomy" id="1715466"/>
    <lineage>
        <taxon>Bacteria</taxon>
        <taxon>Pseudomonadati</taxon>
        <taxon>Pseudomonadota</taxon>
        <taxon>Betaproteobacteria</taxon>
        <taxon>Burkholderiales</taxon>
        <taxon>Oxalobacteraceae</taxon>
        <taxon>Telluria group</taxon>
        <taxon>Pseudoduganella</taxon>
    </lineage>
</organism>
<dbReference type="Pfam" id="PF13689">
    <property type="entry name" value="DUF4154"/>
    <property type="match status" value="1"/>
</dbReference>
<dbReference type="EMBL" id="JACHXD010000008">
    <property type="protein sequence ID" value="MBB3120028.1"/>
    <property type="molecule type" value="Genomic_DNA"/>
</dbReference>
<proteinExistence type="predicted"/>
<sequence length="191" mass="20719">MTTRRHTPWRLRYWASSLLAALSASLPAWPLAEEMAVPEQQIKAAYILNFTRYASWPGPALADPRAPLVICLMGQGAADIARQLQNRAAGGRPLELRTPARIEDTGECHAIYLGQGERQRQSALLARLRDQAVLTIGDSSSFLADGGIINMMLVEGSIRFEVNLAAAKRSGMSLNPRVLALADRVLGGASK</sequence>
<accession>A0A7W5BBF2</accession>
<dbReference type="AlphaFoldDB" id="A0A7W5BBF2"/>
<dbReference type="Proteomes" id="UP000541535">
    <property type="component" value="Unassembled WGS sequence"/>
</dbReference>
<name>A0A7W5BBF2_9BURK</name>
<reference evidence="2 3" key="1">
    <citation type="submission" date="2020-08" db="EMBL/GenBank/DDBJ databases">
        <title>Genomic Encyclopedia of Type Strains, Phase III (KMG-III): the genomes of soil and plant-associated and newly described type strains.</title>
        <authorList>
            <person name="Whitman W."/>
        </authorList>
    </citation>
    <scope>NUCLEOTIDE SEQUENCE [LARGE SCALE GENOMIC DNA]</scope>
    <source>
        <strain evidence="2 3">CECT 8897</strain>
    </source>
</reference>
<evidence type="ECO:0008006" key="4">
    <source>
        <dbReference type="Google" id="ProtNLM"/>
    </source>
</evidence>
<protein>
    <recommendedName>
        <fullName evidence="4">DUF4154 domain-containing protein</fullName>
    </recommendedName>
</protein>
<keyword evidence="3" id="KW-1185">Reference proteome</keyword>
<gene>
    <name evidence="2" type="ORF">FHS03_003087</name>
</gene>
<evidence type="ECO:0000256" key="1">
    <source>
        <dbReference type="SAM" id="SignalP"/>
    </source>
</evidence>